<accession>A0A852ZEW4</accession>
<reference evidence="2 3" key="1">
    <citation type="submission" date="2020-07" db="EMBL/GenBank/DDBJ databases">
        <title>Sequencing the genomes of 1000 actinobacteria strains.</title>
        <authorList>
            <person name="Klenk H.-P."/>
        </authorList>
    </citation>
    <scope>NUCLEOTIDE SEQUENCE [LARGE SCALE GENOMIC DNA]</scope>
    <source>
        <strain evidence="2 3">DSM 18448</strain>
    </source>
</reference>
<dbReference type="RefSeq" id="WP_179788464.1">
    <property type="nucleotide sequence ID" value="NZ_JACBZH010000001.1"/>
</dbReference>
<dbReference type="EMBL" id="JACBZH010000001">
    <property type="protein sequence ID" value="NYH90823.1"/>
    <property type="molecule type" value="Genomic_DNA"/>
</dbReference>
<keyword evidence="3" id="KW-1185">Reference proteome</keyword>
<evidence type="ECO:0000256" key="1">
    <source>
        <dbReference type="SAM" id="MobiDB-lite"/>
    </source>
</evidence>
<protein>
    <submittedName>
        <fullName evidence="2">Putative phage baseplate assembly protein</fullName>
    </submittedName>
</protein>
<feature type="region of interest" description="Disordered" evidence="1">
    <location>
        <begin position="296"/>
        <end position="330"/>
    </location>
</feature>
<dbReference type="Proteomes" id="UP000579605">
    <property type="component" value="Unassembled WGS sequence"/>
</dbReference>
<sequence length="884" mass="92391">MSGTTDGATAADCGCGCGGGCGTTAAGAGAAGIANPAGLGALAWRVSPHDLAMQRMRADLAAGAPDRPAALRTLARHPTDDPAIAVLDAFATVADIVSFYTERIAQEGFLRTAAERLSVRELAATVGYQLRPGVAAQVELAFEAETAPGAPAEVLVAAGTPMQSIPGQGQLPQTFETEADLVVRGVWNRLPVRAAEPQAYDRRTRSIWLTGTATPVRTGDHVLVVGKERITDPEGHSEVWDFRTVTAVTLAPDGLSGWIRLDLNRALGNTDARPLIAEDGPSVHLLTDRTRLFGHNAPDPSMLVTDQGPPPGSEPAPQPSAHGSGPTPPRYVWSGFALGEQRDLELDGDHPSVLAGTWIVLEQPEAVEALLVRSVEADGLAKWGLTGPITRTLVDLGEDVGRFNRRRAKVHCGSVPLPAAQAPLRSGLGGDQVDVPLTEPLLAVGRLVLVAGPDATTGQARSELRAVKACEALGTTGWMRLTLDAVLTYTYERSTATVRANVATATHGETVRQVLGSGSATPFTEFGPRRTPLTYVRAATPDGAVAELEVRVDGVAWHEVADLGQAGPAQRAYVLRHTEDGQARITFGDGVHGSRVPTGVENVEATYRVGIGADGAVDAGQVSLLARRPLGIREVANPGPAHDWAPPEDLETARVNAPLRIRTLDRAVSVADHADFVRGFAGVGPARADLVWDGRQGVVLVSLLGVAGVDPSQALLDDVGRSLLAARDAGQHVLVRACDVVEFGLGVDLAHDPDHRRDDVLAAVRDALKVALGRAGQAIGAPVSSAQALAVIRSVAGVRACTLPDLQAAPDVSARRGFVRPRRRRAPSRHARGTARTGATRAANAAVADRLLAAPGRFEPGTGFLPAQLLALDPARVTIGVMSL</sequence>
<evidence type="ECO:0000313" key="3">
    <source>
        <dbReference type="Proteomes" id="UP000579605"/>
    </source>
</evidence>
<gene>
    <name evidence="2" type="ORF">F4554_003461</name>
</gene>
<feature type="compositionally biased region" description="Pro residues" evidence="1">
    <location>
        <begin position="308"/>
        <end position="318"/>
    </location>
</feature>
<organism evidence="2 3">
    <name type="scientific">Actinopolymorpha rutila</name>
    <dbReference type="NCBI Taxonomy" id="446787"/>
    <lineage>
        <taxon>Bacteria</taxon>
        <taxon>Bacillati</taxon>
        <taxon>Actinomycetota</taxon>
        <taxon>Actinomycetes</taxon>
        <taxon>Propionibacteriales</taxon>
        <taxon>Actinopolymorphaceae</taxon>
        <taxon>Actinopolymorpha</taxon>
    </lineage>
</organism>
<dbReference type="AlphaFoldDB" id="A0A852ZEW4"/>
<evidence type="ECO:0000313" key="2">
    <source>
        <dbReference type="EMBL" id="NYH90823.1"/>
    </source>
</evidence>
<proteinExistence type="predicted"/>
<comment type="caution">
    <text evidence="2">The sequence shown here is derived from an EMBL/GenBank/DDBJ whole genome shotgun (WGS) entry which is preliminary data.</text>
</comment>
<name>A0A852ZEW4_9ACTN</name>